<evidence type="ECO:0000313" key="11">
    <source>
        <dbReference type="Proteomes" id="UP001589862"/>
    </source>
</evidence>
<evidence type="ECO:0000256" key="6">
    <source>
        <dbReference type="ARBA" id="ARBA00023004"/>
    </source>
</evidence>
<evidence type="ECO:0000256" key="2">
    <source>
        <dbReference type="ARBA" id="ARBA00006490"/>
    </source>
</evidence>
<keyword evidence="4" id="KW-0479">Metal-binding</keyword>
<reference evidence="10 11" key="1">
    <citation type="submission" date="2024-09" db="EMBL/GenBank/DDBJ databases">
        <authorList>
            <person name="Sun Q."/>
            <person name="Mori K."/>
        </authorList>
    </citation>
    <scope>NUCLEOTIDE SEQUENCE [LARGE SCALE GENOMIC DNA]</scope>
    <source>
        <strain evidence="10 11">NCAIM B.02604</strain>
    </source>
</reference>
<dbReference type="RefSeq" id="WP_377459933.1">
    <property type="nucleotide sequence ID" value="NZ_JBHLUB010000031.1"/>
</dbReference>
<name>A0ABV6PBX7_9MICC</name>
<dbReference type="Gene3D" id="3.40.640.10">
    <property type="entry name" value="Type I PLP-dependent aspartate aminotransferase-like (Major domain)"/>
    <property type="match status" value="1"/>
</dbReference>
<dbReference type="SUPFAM" id="SSF53383">
    <property type="entry name" value="PLP-dependent transferases"/>
    <property type="match status" value="1"/>
</dbReference>
<evidence type="ECO:0000256" key="5">
    <source>
        <dbReference type="ARBA" id="ARBA00022898"/>
    </source>
</evidence>
<dbReference type="InterPro" id="IPR015422">
    <property type="entry name" value="PyrdxlP-dep_Trfase_small"/>
</dbReference>
<keyword evidence="6" id="KW-0408">Iron</keyword>
<evidence type="ECO:0000256" key="7">
    <source>
        <dbReference type="ARBA" id="ARBA00023014"/>
    </source>
</evidence>
<proteinExistence type="inferred from homology"/>
<dbReference type="InterPro" id="IPR016454">
    <property type="entry name" value="Cysteine_dSase"/>
</dbReference>
<organism evidence="10 11">
    <name type="scientific">Micrococcoides hystricis</name>
    <dbReference type="NCBI Taxonomy" id="1572761"/>
    <lineage>
        <taxon>Bacteria</taxon>
        <taxon>Bacillati</taxon>
        <taxon>Actinomycetota</taxon>
        <taxon>Actinomycetes</taxon>
        <taxon>Micrococcales</taxon>
        <taxon>Micrococcaceae</taxon>
        <taxon>Micrococcoides</taxon>
    </lineage>
</organism>
<evidence type="ECO:0000256" key="3">
    <source>
        <dbReference type="ARBA" id="ARBA00022679"/>
    </source>
</evidence>
<dbReference type="PANTHER" id="PTHR11601:SF34">
    <property type="entry name" value="CYSTEINE DESULFURASE"/>
    <property type="match status" value="1"/>
</dbReference>
<dbReference type="Pfam" id="PF00266">
    <property type="entry name" value="Aminotran_5"/>
    <property type="match status" value="1"/>
</dbReference>
<keyword evidence="5" id="KW-0663">Pyridoxal phosphate</keyword>
<keyword evidence="3" id="KW-0808">Transferase</keyword>
<comment type="caution">
    <text evidence="10">The sequence shown here is derived from an EMBL/GenBank/DDBJ whole genome shotgun (WGS) entry which is preliminary data.</text>
</comment>
<accession>A0ABV6PBX7</accession>
<dbReference type="EMBL" id="JBHLUB010000031">
    <property type="protein sequence ID" value="MFC0582630.1"/>
    <property type="molecule type" value="Genomic_DNA"/>
</dbReference>
<evidence type="ECO:0000259" key="9">
    <source>
        <dbReference type="Pfam" id="PF00266"/>
    </source>
</evidence>
<dbReference type="InterPro" id="IPR015424">
    <property type="entry name" value="PyrdxlP-dep_Trfase"/>
</dbReference>
<evidence type="ECO:0000313" key="10">
    <source>
        <dbReference type="EMBL" id="MFC0582630.1"/>
    </source>
</evidence>
<dbReference type="PIRSF" id="PIRSF005572">
    <property type="entry name" value="NifS"/>
    <property type="match status" value="1"/>
</dbReference>
<evidence type="ECO:0000256" key="8">
    <source>
        <dbReference type="ARBA" id="ARBA00050776"/>
    </source>
</evidence>
<comment type="similarity">
    <text evidence="2">Belongs to the class-V pyridoxal-phosphate-dependent aminotransferase family. NifS/IscS subfamily.</text>
</comment>
<dbReference type="Proteomes" id="UP001589862">
    <property type="component" value="Unassembled WGS sequence"/>
</dbReference>
<gene>
    <name evidence="10" type="ORF">ACFFFR_09600</name>
</gene>
<keyword evidence="11" id="KW-1185">Reference proteome</keyword>
<feature type="domain" description="Aminotransferase class V" evidence="9">
    <location>
        <begin position="6"/>
        <end position="373"/>
    </location>
</feature>
<dbReference type="Gene3D" id="3.90.1150.10">
    <property type="entry name" value="Aspartate Aminotransferase, domain 1"/>
    <property type="match status" value="1"/>
</dbReference>
<comment type="cofactor">
    <cofactor evidence="1">
        <name>pyridoxal 5'-phosphate</name>
        <dbReference type="ChEBI" id="CHEBI:597326"/>
    </cofactor>
</comment>
<dbReference type="Gene3D" id="1.10.260.50">
    <property type="match status" value="1"/>
</dbReference>
<dbReference type="PANTHER" id="PTHR11601">
    <property type="entry name" value="CYSTEINE DESULFURYLASE FAMILY MEMBER"/>
    <property type="match status" value="1"/>
</dbReference>
<keyword evidence="7" id="KW-0411">Iron-sulfur</keyword>
<dbReference type="InterPro" id="IPR000192">
    <property type="entry name" value="Aminotrans_V_dom"/>
</dbReference>
<evidence type="ECO:0000256" key="1">
    <source>
        <dbReference type="ARBA" id="ARBA00001933"/>
    </source>
</evidence>
<evidence type="ECO:0000256" key="4">
    <source>
        <dbReference type="ARBA" id="ARBA00022723"/>
    </source>
</evidence>
<sequence length="384" mass="40428">MSETLYCDHAATAPIRPEVTAAIAPWLSRLVGNPAAMHPLGEESSSVLEQARGMIANVLGTESACHPEDVLLTSGGTEANNLAVKGLALANPRGKHIVTSAFEHPAIHEPLQQLKTWHGFEIDYAPITPDGVVDLEAFKGLLREDTTLATVMTVNNEIGTIQPIAELAAAAHEVGALFHTDAVQAAGCLPLAPIWAAVDAMSLTGHKIGAQVGVGALIVKAALPLEAQQVGGGQQWARRAGTQNLVGAVGLATALLYAQEEAQDAELKQAMKERMNRVVRELKAVFPGMEHTGADAPHLPTTLALRFPWVYGETVLVDLAQRGVYVATGSACHAGQTDPSHVLLALGLDDEEAKTGLRISVGLDFSDADADRLIQALIDVVPQP</sequence>
<dbReference type="InterPro" id="IPR015421">
    <property type="entry name" value="PyrdxlP-dep_Trfase_major"/>
</dbReference>
<protein>
    <submittedName>
        <fullName evidence="10">Cysteine desulfurase family protein</fullName>
    </submittedName>
</protein>
<comment type="catalytic activity">
    <reaction evidence="8">
        <text>(sulfur carrier)-H + L-cysteine = (sulfur carrier)-SH + L-alanine</text>
        <dbReference type="Rhea" id="RHEA:43892"/>
        <dbReference type="Rhea" id="RHEA-COMP:14737"/>
        <dbReference type="Rhea" id="RHEA-COMP:14739"/>
        <dbReference type="ChEBI" id="CHEBI:29917"/>
        <dbReference type="ChEBI" id="CHEBI:35235"/>
        <dbReference type="ChEBI" id="CHEBI:57972"/>
        <dbReference type="ChEBI" id="CHEBI:64428"/>
        <dbReference type="EC" id="2.8.1.7"/>
    </reaction>
</comment>